<dbReference type="CDD" id="cd02883">
    <property type="entry name" value="NUDIX_Hydrolase"/>
    <property type="match status" value="1"/>
</dbReference>
<evidence type="ECO:0000256" key="1">
    <source>
        <dbReference type="SAM" id="MobiDB-lite"/>
    </source>
</evidence>
<reference evidence="3 4" key="1">
    <citation type="journal article" date="2013" name="Genome Biol.">
        <title>Genomic analysis reveals key aspects of prokaryotic symbiosis in the phototrophic consortium "Chlorochromatium aggregatum".</title>
        <authorList>
            <person name="Liu Z."/>
            <person name="Muller J."/>
            <person name="Li T."/>
            <person name="Alvey R.M."/>
            <person name="Vogl K."/>
            <person name="Frigaard N.U."/>
            <person name="Rockwell N.C."/>
            <person name="Boyd E.S."/>
            <person name="Tomsho L.P."/>
            <person name="Schuster S.C."/>
            <person name="Henke P."/>
            <person name="Rohde M."/>
            <person name="Overmann J."/>
            <person name="Bryant D.A."/>
        </authorList>
    </citation>
    <scope>NUCLEOTIDE SEQUENCE [LARGE SCALE GENOMIC DNA]</scope>
    <source>
        <strain evidence="3">CR</strain>
    </source>
</reference>
<feature type="region of interest" description="Disordered" evidence="1">
    <location>
        <begin position="1"/>
        <end position="27"/>
    </location>
</feature>
<dbReference type="Gene3D" id="3.90.79.10">
    <property type="entry name" value="Nucleoside Triphosphate Pyrophosphohydrolase"/>
    <property type="match status" value="1"/>
</dbReference>
<dbReference type="HOGENOM" id="CLU_112488_0_0_4"/>
<accession>U5N7U1</accession>
<dbReference type="AlphaFoldDB" id="U5N7U1"/>
<protein>
    <submittedName>
        <fullName evidence="3">Type III HopAG1 effector</fullName>
    </submittedName>
</protein>
<dbReference type="InterPro" id="IPR015797">
    <property type="entry name" value="NUDIX_hydrolase-like_dom_sf"/>
</dbReference>
<dbReference type="EMBL" id="CP004885">
    <property type="protein sequence ID" value="AGX87626.1"/>
    <property type="molecule type" value="Genomic_DNA"/>
</dbReference>
<name>U5N7U1_9BURK</name>
<dbReference type="PROSITE" id="PS51462">
    <property type="entry name" value="NUDIX"/>
    <property type="match status" value="1"/>
</dbReference>
<dbReference type="InterPro" id="IPR000086">
    <property type="entry name" value="NUDIX_hydrolase_dom"/>
</dbReference>
<dbReference type="Proteomes" id="UP000017184">
    <property type="component" value="Chromosome"/>
</dbReference>
<feature type="domain" description="Nudix hydrolase" evidence="2">
    <location>
        <begin position="93"/>
        <end position="215"/>
    </location>
</feature>
<keyword evidence="4" id="KW-1185">Reference proteome</keyword>
<dbReference type="SUPFAM" id="SSF55811">
    <property type="entry name" value="Nudix"/>
    <property type="match status" value="1"/>
</dbReference>
<organism evidence="3 4">
    <name type="scientific">Candidatus Symbiobacter mobilis CR</name>
    <dbReference type="NCBI Taxonomy" id="946483"/>
    <lineage>
        <taxon>Bacteria</taxon>
        <taxon>Pseudomonadati</taxon>
        <taxon>Pseudomonadota</taxon>
        <taxon>Betaproteobacteria</taxon>
        <taxon>Burkholderiales</taxon>
        <taxon>Comamonadaceae</taxon>
    </lineage>
</organism>
<evidence type="ECO:0000313" key="3">
    <source>
        <dbReference type="EMBL" id="AGX87626.1"/>
    </source>
</evidence>
<dbReference type="STRING" id="946483.Cenrod_1541"/>
<gene>
    <name evidence="3" type="ORF">Cenrod_1541</name>
</gene>
<evidence type="ECO:0000259" key="2">
    <source>
        <dbReference type="PROSITE" id="PS51462"/>
    </source>
</evidence>
<dbReference type="Pfam" id="PF00293">
    <property type="entry name" value="NUDIX"/>
    <property type="match status" value="1"/>
</dbReference>
<dbReference type="KEGG" id="cbx:Cenrod_1541"/>
<dbReference type="eggNOG" id="COG1051">
    <property type="taxonomic scope" value="Bacteria"/>
</dbReference>
<dbReference type="GO" id="GO:0003824">
    <property type="term" value="F:catalytic activity"/>
    <property type="evidence" value="ECO:0007669"/>
    <property type="project" value="UniProtKB-ARBA"/>
</dbReference>
<proteinExistence type="predicted"/>
<sequence length="222" mass="23684">MHVTPHPSKSPGTWHPKLGPDGQPFPIWKPSQPVLDGLEDDAALVTITPGCILPAALRGIAFASWAPPQGAAWVQVPGQRPGLQEPTLHSRRGKTPASGLLIMEGGRVWAVSPSNQFGGYAHTFPKGKAEHGLPLQANAIKKGWEESGVLAEIVDHVGDVERSGTVTRYYLGRRVGGHPGLDMGWASQAVHLVPLEDADAFFATPDRTVLNLLRTKLATLAS</sequence>
<evidence type="ECO:0000313" key="4">
    <source>
        <dbReference type="Proteomes" id="UP000017184"/>
    </source>
</evidence>